<comment type="caution">
    <text evidence="1">The sequence shown here is derived from an EMBL/GenBank/DDBJ whole genome shotgun (WGS) entry which is preliminary data.</text>
</comment>
<evidence type="ECO:0000313" key="2">
    <source>
        <dbReference type="Proteomes" id="UP000031390"/>
    </source>
</evidence>
<gene>
    <name evidence="1" type="ORF">MCC93_19350</name>
</gene>
<name>A0A0C1GXT0_9NEIS</name>
<proteinExistence type="predicted"/>
<organism evidence="1 2">
    <name type="scientific">Morococcus cerebrosus</name>
    <dbReference type="NCBI Taxonomy" id="1056807"/>
    <lineage>
        <taxon>Bacteria</taxon>
        <taxon>Pseudomonadati</taxon>
        <taxon>Pseudomonadota</taxon>
        <taxon>Betaproteobacteria</taxon>
        <taxon>Neisseriales</taxon>
        <taxon>Neisseriaceae</taxon>
        <taxon>Morococcus</taxon>
    </lineage>
</organism>
<evidence type="ECO:0000313" key="1">
    <source>
        <dbReference type="EMBL" id="KIC06637.1"/>
    </source>
</evidence>
<dbReference type="EMBL" id="JUFZ01000092">
    <property type="protein sequence ID" value="KIC06637.1"/>
    <property type="molecule type" value="Genomic_DNA"/>
</dbReference>
<dbReference type="AlphaFoldDB" id="A0A0C1GXT0"/>
<accession>A0A0C1GXT0</accession>
<dbReference type="Proteomes" id="UP000031390">
    <property type="component" value="Unassembled WGS sequence"/>
</dbReference>
<sequence length="59" mass="6887">MRRCGCFINPHGQCDFYLKEDCLLFIRLSDDLFHSPANSTMGNQGRIIKAIVLIYTRFF</sequence>
<protein>
    <submittedName>
        <fullName evidence="1">Uncharacterized protein</fullName>
    </submittedName>
</protein>
<reference evidence="1 2" key="1">
    <citation type="submission" date="2014-12" db="EMBL/GenBank/DDBJ databases">
        <title>Genome sequence of Morococcus cerebrosus.</title>
        <authorList>
            <person name="Shin S.-K."/>
            <person name="Yi H."/>
        </authorList>
    </citation>
    <scope>NUCLEOTIDE SEQUENCE [LARGE SCALE GENOMIC DNA]</scope>
    <source>
        <strain evidence="1 2">CIP 81.93</strain>
    </source>
</reference>